<dbReference type="InterPro" id="IPR012951">
    <property type="entry name" value="BBE"/>
</dbReference>
<keyword evidence="4" id="KW-0560">Oxidoreductase</keyword>
<evidence type="ECO:0000259" key="5">
    <source>
        <dbReference type="PROSITE" id="PS51387"/>
    </source>
</evidence>
<accession>A0AAV9ZD27</accession>
<gene>
    <name evidence="6" type="ORF">R3P38DRAFT_497939</name>
</gene>
<dbReference type="GO" id="GO:0016491">
    <property type="term" value="F:oxidoreductase activity"/>
    <property type="evidence" value="ECO:0007669"/>
    <property type="project" value="UniProtKB-KW"/>
</dbReference>
<organism evidence="6 7">
    <name type="scientific">Favolaschia claudopus</name>
    <dbReference type="NCBI Taxonomy" id="2862362"/>
    <lineage>
        <taxon>Eukaryota</taxon>
        <taxon>Fungi</taxon>
        <taxon>Dikarya</taxon>
        <taxon>Basidiomycota</taxon>
        <taxon>Agaricomycotina</taxon>
        <taxon>Agaricomycetes</taxon>
        <taxon>Agaricomycetidae</taxon>
        <taxon>Agaricales</taxon>
        <taxon>Marasmiineae</taxon>
        <taxon>Mycenaceae</taxon>
        <taxon>Favolaschia</taxon>
    </lineage>
</organism>
<evidence type="ECO:0000313" key="6">
    <source>
        <dbReference type="EMBL" id="KAK6978121.1"/>
    </source>
</evidence>
<dbReference type="Proteomes" id="UP001362999">
    <property type="component" value="Unassembled WGS sequence"/>
</dbReference>
<name>A0AAV9ZD27_9AGAR</name>
<sequence>MGQTQSLPPASQAGSPLQLCLNNVFASSSGDVAYPQSVFYQLANVKAYNQHIPVVPAAVTRPTTSQEISKIVQCAVASNVKVQARSGGHSYGNYGLGGEDNAVVVDMVNFQKFSMDKSNWQATVGAGTLLADVTTRMHDAGGRAIAHGTCPQVGIGGHATIGGLGPISRQWGSALDHILEVEIVLANGTITRASATQNPEILFAVKGAAASFGVVTEFVFLTRPEPTNVIRYSYTLEFGKKANMANTFATWQSIVADPNLDRKLATEVVLFELGMIISGTYFGTKAEYDALNFEKRLAQNATVSVNTLDNWLGAVGNWAETEALKLVGGVSGSFYSKSLTFRPDTLIPMKGIQDFFNYLDNTDKGTLIWFAIFDVEGGAVNDVPQNATAYAHRDALFYLQTYAVGLGSLSSKTIDFVTGMSKKITDSMPGVDFGAYAGYVDPQLTNGQQQYWGTNLPRLQQIKAAIDPKDVFHNPQSVRPVA</sequence>
<evidence type="ECO:0000256" key="4">
    <source>
        <dbReference type="ARBA" id="ARBA00023002"/>
    </source>
</evidence>
<dbReference type="Gene3D" id="3.40.462.20">
    <property type="match status" value="1"/>
</dbReference>
<protein>
    <recommendedName>
        <fullName evidence="5">FAD-binding PCMH-type domain-containing protein</fullName>
    </recommendedName>
</protein>
<dbReference type="PANTHER" id="PTHR42973">
    <property type="entry name" value="BINDING OXIDOREDUCTASE, PUTATIVE (AFU_ORTHOLOGUE AFUA_1G17690)-RELATED"/>
    <property type="match status" value="1"/>
</dbReference>
<dbReference type="InterPro" id="IPR006094">
    <property type="entry name" value="Oxid_FAD_bind_N"/>
</dbReference>
<evidence type="ECO:0000313" key="7">
    <source>
        <dbReference type="Proteomes" id="UP001362999"/>
    </source>
</evidence>
<dbReference type="Pfam" id="PF01565">
    <property type="entry name" value="FAD_binding_4"/>
    <property type="match status" value="1"/>
</dbReference>
<reference evidence="6 7" key="1">
    <citation type="journal article" date="2024" name="J Genomics">
        <title>Draft genome sequencing and assembly of Favolaschia claudopus CIRM-BRFM 2984 isolated from oak limbs.</title>
        <authorList>
            <person name="Navarro D."/>
            <person name="Drula E."/>
            <person name="Chaduli D."/>
            <person name="Cazenave R."/>
            <person name="Ahrendt S."/>
            <person name="Wang J."/>
            <person name="Lipzen A."/>
            <person name="Daum C."/>
            <person name="Barry K."/>
            <person name="Grigoriev I.V."/>
            <person name="Favel A."/>
            <person name="Rosso M.N."/>
            <person name="Martin F."/>
        </authorList>
    </citation>
    <scope>NUCLEOTIDE SEQUENCE [LARGE SCALE GENOMIC DNA]</scope>
    <source>
        <strain evidence="6 7">CIRM-BRFM 2984</strain>
    </source>
</reference>
<evidence type="ECO:0000256" key="3">
    <source>
        <dbReference type="ARBA" id="ARBA00022827"/>
    </source>
</evidence>
<keyword evidence="7" id="KW-1185">Reference proteome</keyword>
<dbReference type="Gene3D" id="3.30.465.10">
    <property type="match status" value="1"/>
</dbReference>
<keyword evidence="3" id="KW-0274">FAD</keyword>
<dbReference type="InterPro" id="IPR006093">
    <property type="entry name" value="Oxy_OxRdtase_FAD_BS"/>
</dbReference>
<dbReference type="InterPro" id="IPR016166">
    <property type="entry name" value="FAD-bd_PCMH"/>
</dbReference>
<dbReference type="SUPFAM" id="SSF56176">
    <property type="entry name" value="FAD-binding/transporter-associated domain-like"/>
    <property type="match status" value="1"/>
</dbReference>
<evidence type="ECO:0000256" key="1">
    <source>
        <dbReference type="ARBA" id="ARBA00005466"/>
    </source>
</evidence>
<dbReference type="EMBL" id="JAWWNJ010000161">
    <property type="protein sequence ID" value="KAK6978121.1"/>
    <property type="molecule type" value="Genomic_DNA"/>
</dbReference>
<keyword evidence="2" id="KW-0285">Flavoprotein</keyword>
<proteinExistence type="inferred from homology"/>
<dbReference type="PANTHER" id="PTHR42973:SF17">
    <property type="entry name" value="OXIDASE, PUTATIVE (AFU_ORTHOLOGUE AFUA_6G14340)-RELATED"/>
    <property type="match status" value="1"/>
</dbReference>
<evidence type="ECO:0000256" key="2">
    <source>
        <dbReference type="ARBA" id="ARBA00022630"/>
    </source>
</evidence>
<dbReference type="GO" id="GO:0071949">
    <property type="term" value="F:FAD binding"/>
    <property type="evidence" value="ECO:0007669"/>
    <property type="project" value="InterPro"/>
</dbReference>
<dbReference type="AlphaFoldDB" id="A0AAV9ZD27"/>
<dbReference type="PROSITE" id="PS00862">
    <property type="entry name" value="OX2_COVAL_FAD"/>
    <property type="match status" value="1"/>
</dbReference>
<dbReference type="PROSITE" id="PS51387">
    <property type="entry name" value="FAD_PCMH"/>
    <property type="match status" value="1"/>
</dbReference>
<comment type="similarity">
    <text evidence="1">Belongs to the oxygen-dependent FAD-linked oxidoreductase family.</text>
</comment>
<dbReference type="InterPro" id="IPR036318">
    <property type="entry name" value="FAD-bd_PCMH-like_sf"/>
</dbReference>
<dbReference type="Pfam" id="PF08031">
    <property type="entry name" value="BBE"/>
    <property type="match status" value="1"/>
</dbReference>
<comment type="caution">
    <text evidence="6">The sequence shown here is derived from an EMBL/GenBank/DDBJ whole genome shotgun (WGS) entry which is preliminary data.</text>
</comment>
<dbReference type="InterPro" id="IPR016169">
    <property type="entry name" value="FAD-bd_PCMH_sub2"/>
</dbReference>
<feature type="domain" description="FAD-binding PCMH-type" evidence="5">
    <location>
        <begin position="52"/>
        <end position="225"/>
    </location>
</feature>
<dbReference type="InterPro" id="IPR050416">
    <property type="entry name" value="FAD-linked_Oxidoreductase"/>
</dbReference>